<dbReference type="RefSeq" id="WP_122196439.1">
    <property type="nucleotide sequence ID" value="NZ_JBHSKC010000038.1"/>
</dbReference>
<evidence type="ECO:0000313" key="1">
    <source>
        <dbReference type="EMBL" id="RMI41605.1"/>
    </source>
</evidence>
<organism evidence="1 2">
    <name type="scientific">Actinomadura harenae</name>
    <dbReference type="NCBI Taxonomy" id="2483351"/>
    <lineage>
        <taxon>Bacteria</taxon>
        <taxon>Bacillati</taxon>
        <taxon>Actinomycetota</taxon>
        <taxon>Actinomycetes</taxon>
        <taxon>Streptosporangiales</taxon>
        <taxon>Thermomonosporaceae</taxon>
        <taxon>Actinomadura</taxon>
    </lineage>
</organism>
<name>A0A3M2LZT3_9ACTN</name>
<sequence>MTDLYIVSFDECDDRTLTGRVHLYNPDAASFPKGKTFPAQLLMDAWSMMLNGFSFEQAPFDRDEGVRLASEASGAAAMRELEELLFGKRVWVDAGGHLLKEGSKKLREPRVKASEVYKDDLHPYGGIGREDGRHFVTLRPKPDEFRRRADGMIMSYDLGRPANLPQGRPPERLHEDALYELLDRPFEERPYAPFTVKVTSARHLEPLAGGMRWRTALSGQLPEL</sequence>
<comment type="caution">
    <text evidence="1">The sequence shown here is derived from an EMBL/GenBank/DDBJ whole genome shotgun (WGS) entry which is preliminary data.</text>
</comment>
<evidence type="ECO:0000313" key="2">
    <source>
        <dbReference type="Proteomes" id="UP000282674"/>
    </source>
</evidence>
<keyword evidence="2" id="KW-1185">Reference proteome</keyword>
<proteinExistence type="predicted"/>
<gene>
    <name evidence="1" type="ORF">EBO15_22670</name>
</gene>
<dbReference type="EMBL" id="RFFG01000041">
    <property type="protein sequence ID" value="RMI41605.1"/>
    <property type="molecule type" value="Genomic_DNA"/>
</dbReference>
<dbReference type="AlphaFoldDB" id="A0A3M2LZT3"/>
<dbReference type="Proteomes" id="UP000282674">
    <property type="component" value="Unassembled WGS sequence"/>
</dbReference>
<reference evidence="1 2" key="1">
    <citation type="submission" date="2018-10" db="EMBL/GenBank/DDBJ databases">
        <title>Isolation from soil.</title>
        <authorList>
            <person name="Hu J."/>
        </authorList>
    </citation>
    <scope>NUCLEOTIDE SEQUENCE [LARGE SCALE GENOMIC DNA]</scope>
    <source>
        <strain evidence="1 2">NEAU-Ht49</strain>
    </source>
</reference>
<dbReference type="OrthoDB" id="4184875at2"/>
<protein>
    <submittedName>
        <fullName evidence="1">Uncharacterized protein</fullName>
    </submittedName>
</protein>
<accession>A0A3M2LZT3</accession>